<sequence length="105" mass="11861">MECADATTRPNVSRSVVQRLGYQFRSKNSVSRGLVPGRPRVTNSAEDRFPALSARIIRATTVPQLVSDQFAETGTRKSGATVRKRFHNQELYARKLFVRAPLTRR</sequence>
<keyword evidence="2" id="KW-1185">Reference proteome</keyword>
<accession>A0A4Y2GA78</accession>
<dbReference type="OrthoDB" id="4843387at2759"/>
<proteinExistence type="predicted"/>
<evidence type="ECO:0000313" key="1">
    <source>
        <dbReference type="EMBL" id="GBM50097.1"/>
    </source>
</evidence>
<organism evidence="1 2">
    <name type="scientific">Araneus ventricosus</name>
    <name type="common">Orbweaver spider</name>
    <name type="synonym">Epeira ventricosa</name>
    <dbReference type="NCBI Taxonomy" id="182803"/>
    <lineage>
        <taxon>Eukaryota</taxon>
        <taxon>Metazoa</taxon>
        <taxon>Ecdysozoa</taxon>
        <taxon>Arthropoda</taxon>
        <taxon>Chelicerata</taxon>
        <taxon>Arachnida</taxon>
        <taxon>Araneae</taxon>
        <taxon>Araneomorphae</taxon>
        <taxon>Entelegynae</taxon>
        <taxon>Araneoidea</taxon>
        <taxon>Araneidae</taxon>
        <taxon>Araneus</taxon>
    </lineage>
</organism>
<dbReference type="AlphaFoldDB" id="A0A4Y2GA78"/>
<evidence type="ECO:0008006" key="3">
    <source>
        <dbReference type="Google" id="ProtNLM"/>
    </source>
</evidence>
<comment type="caution">
    <text evidence="1">The sequence shown here is derived from an EMBL/GenBank/DDBJ whole genome shotgun (WGS) entry which is preliminary data.</text>
</comment>
<protein>
    <recommendedName>
        <fullName evidence="3">Transposase Tc1-like domain-containing protein</fullName>
    </recommendedName>
</protein>
<gene>
    <name evidence="1" type="ORF">AVEN_223305_1</name>
</gene>
<dbReference type="EMBL" id="BGPR01001285">
    <property type="protein sequence ID" value="GBM50097.1"/>
    <property type="molecule type" value="Genomic_DNA"/>
</dbReference>
<reference evidence="1 2" key="1">
    <citation type="journal article" date="2019" name="Sci. Rep.">
        <title>Orb-weaving spider Araneus ventricosus genome elucidates the spidroin gene catalogue.</title>
        <authorList>
            <person name="Kono N."/>
            <person name="Nakamura H."/>
            <person name="Ohtoshi R."/>
            <person name="Moran D.A.P."/>
            <person name="Shinohara A."/>
            <person name="Yoshida Y."/>
            <person name="Fujiwara M."/>
            <person name="Mori M."/>
            <person name="Tomita M."/>
            <person name="Arakawa K."/>
        </authorList>
    </citation>
    <scope>NUCLEOTIDE SEQUENCE [LARGE SCALE GENOMIC DNA]</scope>
</reference>
<dbReference type="Proteomes" id="UP000499080">
    <property type="component" value="Unassembled WGS sequence"/>
</dbReference>
<name>A0A4Y2GA78_ARAVE</name>
<evidence type="ECO:0000313" key="2">
    <source>
        <dbReference type="Proteomes" id="UP000499080"/>
    </source>
</evidence>